<accession>A0A975HJU2</accession>
<evidence type="ECO:0000313" key="2">
    <source>
        <dbReference type="Proteomes" id="UP000664904"/>
    </source>
</evidence>
<protein>
    <submittedName>
        <fullName evidence="1">Uncharacterized protein</fullName>
    </submittedName>
</protein>
<gene>
    <name evidence="1" type="ORF">J5O05_09970</name>
</gene>
<dbReference type="Proteomes" id="UP000664904">
    <property type="component" value="Chromosome"/>
</dbReference>
<dbReference type="RefSeq" id="WP_208841939.1">
    <property type="nucleotide sequence ID" value="NZ_CP072133.1"/>
</dbReference>
<proteinExistence type="predicted"/>
<sequence length="65" mass="7411">MRLLYSDGYGLYQLDLAIQPLSLRKLSQLVDKLITSIEWSSSDNKLYVGTVETKSNLMLMAMPEQ</sequence>
<reference evidence="1" key="1">
    <citation type="submission" date="2021-03" db="EMBL/GenBank/DDBJ databases">
        <title>Complete Genome of Pseudoalteromonas xiamenensis STKMTI.2, a new potential marine bacterium producing anti-Vibrio compounds.</title>
        <authorList>
            <person name="Handayani D.P."/>
            <person name="Isnansetyo A."/>
            <person name="Istiqomah I."/>
            <person name="Jumina J."/>
        </authorList>
    </citation>
    <scope>NUCLEOTIDE SEQUENCE</scope>
    <source>
        <strain evidence="1">STKMTI.2</strain>
    </source>
</reference>
<keyword evidence="2" id="KW-1185">Reference proteome</keyword>
<dbReference type="EMBL" id="CP072133">
    <property type="protein sequence ID" value="QTH70343.1"/>
    <property type="molecule type" value="Genomic_DNA"/>
</dbReference>
<name>A0A975HJU2_9GAMM</name>
<evidence type="ECO:0000313" key="1">
    <source>
        <dbReference type="EMBL" id="QTH70343.1"/>
    </source>
</evidence>
<dbReference type="AlphaFoldDB" id="A0A975HJU2"/>
<dbReference type="KEGG" id="pxi:J5O05_09970"/>
<organism evidence="1 2">
    <name type="scientific">Pseudoalteromonas xiamenensis</name>
    <dbReference type="NCBI Taxonomy" id="882626"/>
    <lineage>
        <taxon>Bacteria</taxon>
        <taxon>Pseudomonadati</taxon>
        <taxon>Pseudomonadota</taxon>
        <taxon>Gammaproteobacteria</taxon>
        <taxon>Alteromonadales</taxon>
        <taxon>Pseudoalteromonadaceae</taxon>
        <taxon>Pseudoalteromonas</taxon>
    </lineage>
</organism>